<comment type="caution">
    <text evidence="1">The sequence shown here is derived from an EMBL/GenBank/DDBJ whole genome shotgun (WGS) entry which is preliminary data.</text>
</comment>
<reference evidence="1 2" key="1">
    <citation type="submission" date="2019-10" db="EMBL/GenBank/DDBJ databases">
        <title>Dictyobacter vulcani sp. nov., within the class Ktedonobacteria, isolated from soil of volcanic Mt. Zao.</title>
        <authorList>
            <person name="Zheng Y."/>
            <person name="Wang C.M."/>
            <person name="Sakai Y."/>
            <person name="Abe K."/>
            <person name="Yokota A."/>
            <person name="Yabe S."/>
        </authorList>
    </citation>
    <scope>NUCLEOTIDE SEQUENCE [LARGE SCALE GENOMIC DNA]</scope>
    <source>
        <strain evidence="1 2">W12</strain>
    </source>
</reference>
<sequence length="96" mass="10784">MRLRVAVRPRVALMAVRPRVTLVAMRLRVTLVAMRPKGALVTVPLRVVGRPKLVLPQEQMRKVTKPLLPAKVGRWALCLVPNLVPPELLFACFFPV</sequence>
<protein>
    <submittedName>
        <fullName evidence="1">Uncharacterized protein</fullName>
    </submittedName>
</protein>
<organism evidence="1 2">
    <name type="scientific">Dictyobacter vulcani</name>
    <dbReference type="NCBI Taxonomy" id="2607529"/>
    <lineage>
        <taxon>Bacteria</taxon>
        <taxon>Bacillati</taxon>
        <taxon>Chloroflexota</taxon>
        <taxon>Ktedonobacteria</taxon>
        <taxon>Ktedonobacterales</taxon>
        <taxon>Dictyobacteraceae</taxon>
        <taxon>Dictyobacter</taxon>
    </lineage>
</organism>
<name>A0A5J4KUG7_9CHLR</name>
<accession>A0A5J4KUG7</accession>
<proteinExistence type="predicted"/>
<keyword evidence="2" id="KW-1185">Reference proteome</keyword>
<evidence type="ECO:0000313" key="2">
    <source>
        <dbReference type="Proteomes" id="UP000326912"/>
    </source>
</evidence>
<dbReference type="EMBL" id="BKZW01000003">
    <property type="protein sequence ID" value="GER90842.1"/>
    <property type="molecule type" value="Genomic_DNA"/>
</dbReference>
<gene>
    <name evidence="1" type="ORF">KDW_50040</name>
</gene>
<dbReference type="Proteomes" id="UP000326912">
    <property type="component" value="Unassembled WGS sequence"/>
</dbReference>
<dbReference type="AlphaFoldDB" id="A0A5J4KUG7"/>
<evidence type="ECO:0000313" key="1">
    <source>
        <dbReference type="EMBL" id="GER90842.1"/>
    </source>
</evidence>